<name>A3ZY82_9BACT</name>
<sequence>MAKVMLDNNLYDRAKQAAAKNGYSSVDELIATAVENEIKRIGEADAEKQVADQLRGLGYIE</sequence>
<gene>
    <name evidence="1" type="ORF">DSM3645_26784</name>
</gene>
<reference evidence="1 2" key="1">
    <citation type="submission" date="2006-02" db="EMBL/GenBank/DDBJ databases">
        <authorList>
            <person name="Amann R."/>
            <person name="Ferriera S."/>
            <person name="Johnson J."/>
            <person name="Kravitz S."/>
            <person name="Halpern A."/>
            <person name="Remington K."/>
            <person name="Beeson K."/>
            <person name="Tran B."/>
            <person name="Rogers Y.-H."/>
            <person name="Friedman R."/>
            <person name="Venter J.C."/>
        </authorList>
    </citation>
    <scope>NUCLEOTIDE SEQUENCE [LARGE SCALE GENOMIC DNA]</scope>
    <source>
        <strain evidence="1 2">DSM 3645</strain>
    </source>
</reference>
<dbReference type="STRING" id="314230.DSM3645_26784"/>
<dbReference type="RefSeq" id="WP_002653251.1">
    <property type="nucleotide sequence ID" value="NZ_CH672376.1"/>
</dbReference>
<dbReference type="AlphaFoldDB" id="A3ZY82"/>
<proteinExistence type="predicted"/>
<evidence type="ECO:0000313" key="1">
    <source>
        <dbReference type="EMBL" id="EAQ78558.1"/>
    </source>
</evidence>
<accession>A3ZY82</accession>
<evidence type="ECO:0000313" key="2">
    <source>
        <dbReference type="Proteomes" id="UP000004358"/>
    </source>
</evidence>
<comment type="caution">
    <text evidence="1">The sequence shown here is derived from an EMBL/GenBank/DDBJ whole genome shotgun (WGS) entry which is preliminary data.</text>
</comment>
<organism evidence="1 2">
    <name type="scientific">Blastopirellula marina DSM 3645</name>
    <dbReference type="NCBI Taxonomy" id="314230"/>
    <lineage>
        <taxon>Bacteria</taxon>
        <taxon>Pseudomonadati</taxon>
        <taxon>Planctomycetota</taxon>
        <taxon>Planctomycetia</taxon>
        <taxon>Pirellulales</taxon>
        <taxon>Pirellulaceae</taxon>
        <taxon>Blastopirellula</taxon>
    </lineage>
</organism>
<dbReference type="HOGENOM" id="CLU_194986_1_0_0"/>
<protein>
    <submittedName>
        <fullName evidence="1">Uncharacterized protein</fullName>
    </submittedName>
</protein>
<dbReference type="OrthoDB" id="291650at2"/>
<dbReference type="eggNOG" id="ENOG5033IG2">
    <property type="taxonomic scope" value="Bacteria"/>
</dbReference>
<dbReference type="EMBL" id="AANZ01000020">
    <property type="protein sequence ID" value="EAQ78558.1"/>
    <property type="molecule type" value="Genomic_DNA"/>
</dbReference>
<dbReference type="Proteomes" id="UP000004358">
    <property type="component" value="Unassembled WGS sequence"/>
</dbReference>